<dbReference type="SUPFAM" id="SSF53649">
    <property type="entry name" value="Alkaline phosphatase-like"/>
    <property type="match status" value="1"/>
</dbReference>
<keyword evidence="5 11" id="KW-0378">Hydrolase</keyword>
<comment type="catalytic activity">
    <reaction evidence="11">
        <text>a phosphate monoester + H2O = an alcohol + phosphate</text>
        <dbReference type="Rhea" id="RHEA:15017"/>
        <dbReference type="ChEBI" id="CHEBI:15377"/>
        <dbReference type="ChEBI" id="CHEBI:30879"/>
        <dbReference type="ChEBI" id="CHEBI:43474"/>
        <dbReference type="ChEBI" id="CHEBI:67140"/>
        <dbReference type="EC" id="3.1.3.1"/>
    </reaction>
</comment>
<keyword evidence="3" id="KW-0597">Phosphoprotein</keyword>
<keyword evidence="4 9" id="KW-0479">Metal-binding</keyword>
<keyword evidence="12" id="KW-0732">Signal</keyword>
<dbReference type="InterPro" id="IPR001952">
    <property type="entry name" value="Alkaline_phosphatase"/>
</dbReference>
<comment type="cofactor">
    <cofactor evidence="9">
        <name>Mg(2+)</name>
        <dbReference type="ChEBI" id="CHEBI:18420"/>
    </cofactor>
    <text evidence="9">Binds 1 Mg(2+) ion.</text>
</comment>
<keyword evidence="7 9" id="KW-0460">Magnesium</keyword>
<feature type="signal peptide" evidence="12">
    <location>
        <begin position="1"/>
        <end position="18"/>
    </location>
</feature>
<gene>
    <name evidence="13" type="primary">PPBT</name>
</gene>
<dbReference type="GO" id="GO:0046872">
    <property type="term" value="F:metal ion binding"/>
    <property type="evidence" value="ECO:0007669"/>
    <property type="project" value="UniProtKB-KW"/>
</dbReference>
<evidence type="ECO:0000256" key="8">
    <source>
        <dbReference type="PIRSR" id="PIRSR601952-1"/>
    </source>
</evidence>
<dbReference type="GO" id="GO:0004035">
    <property type="term" value="F:alkaline phosphatase activity"/>
    <property type="evidence" value="ECO:0007669"/>
    <property type="project" value="UniProtKB-EC"/>
</dbReference>
<feature type="binding site" evidence="9">
    <location>
        <position position="67"/>
    </location>
    <ligand>
        <name>Zn(2+)</name>
        <dbReference type="ChEBI" id="CHEBI:29105"/>
        <label>2</label>
    </ligand>
</feature>
<proteinExistence type="evidence at transcript level"/>
<dbReference type="Gene3D" id="3.40.720.10">
    <property type="entry name" value="Alkaline Phosphatase, subunit A"/>
    <property type="match status" value="1"/>
</dbReference>
<dbReference type="Pfam" id="PF00245">
    <property type="entry name" value="Alk_phosphatase"/>
    <property type="match status" value="1"/>
</dbReference>
<name>C1C058_CALCM</name>
<evidence type="ECO:0000256" key="9">
    <source>
        <dbReference type="PIRSR" id="PIRSR601952-2"/>
    </source>
</evidence>
<evidence type="ECO:0000256" key="11">
    <source>
        <dbReference type="RuleBase" id="RU003947"/>
    </source>
</evidence>
<keyword evidence="6 9" id="KW-0862">Zinc</keyword>
<sequence length="537" mass="59259">MALLRAILALAVLTEVSPVPTRGINKHSQSDEDINYWAKLAKEDILDKISQSPINKKVKNVIIVIGDGMGINTITPGRVYKGQRNGKMGEEETLALDKFPYTGLIKTYNTDHQVPDSAGTATAILTGTKTKMGFLGIDNSVESKTCDPQKIEAAKLENIFSKAIRNKKETGIVTTTRITHATPGAGYAATPNRDWESDNDLSEEVASAGCVEIAKQMVYNSPGKDINVLFGGGLSKFLKTNDGGVRKDEDLISTWKSFKSNVSSEFLSSRRDLEGWKNKNTKYVLGLFGDSHLPYQVERDPERDPSFSDMSLAALDRLQGAYDRGESEGFVLLLESGRIDQGHHENYAKKAFEEFIELDRAVKHIMEKVNLEDTLVLVTADHSHAVTMNGYPKRGNNILGYIYEEGVGNYVTLPNGKKIPYSTISYANGPGYEDHFVNGTMVDIRNLDYESDNYKSPSMWMGPEKYETHGGEDVAIFAAGPQSHLFTGVHEQSFITHGILYGMCQIKDIPASFCSSSSKLTSLSPLMVFCIIYALLK</sequence>
<reference evidence="13" key="1">
    <citation type="submission" date="2009-03" db="EMBL/GenBank/DDBJ databases">
        <title>Caligus clemensi ESTs and full-length cDNAs.</title>
        <authorList>
            <person name="Yasuike M."/>
            <person name="von Schalburg K."/>
            <person name="Cooper G."/>
            <person name="Leong J."/>
            <person name="Jones S.R.M."/>
            <person name="Koop B.F."/>
        </authorList>
    </citation>
    <scope>NUCLEOTIDE SEQUENCE</scope>
    <source>
        <tissue evidence="13">Whole</tissue>
    </source>
</reference>
<evidence type="ECO:0000256" key="10">
    <source>
        <dbReference type="RuleBase" id="RU003946"/>
    </source>
</evidence>
<feature type="binding site" evidence="9">
    <location>
        <position position="340"/>
    </location>
    <ligand>
        <name>Zn(2+)</name>
        <dbReference type="ChEBI" id="CHEBI:29105"/>
        <label>2</label>
    </ligand>
</feature>
<accession>C1C058</accession>
<dbReference type="InterPro" id="IPR018299">
    <property type="entry name" value="Alkaline_phosphatase_AS"/>
</dbReference>
<evidence type="ECO:0000256" key="6">
    <source>
        <dbReference type="ARBA" id="ARBA00022833"/>
    </source>
</evidence>
<evidence type="ECO:0000256" key="5">
    <source>
        <dbReference type="ARBA" id="ARBA00022801"/>
    </source>
</evidence>
<evidence type="ECO:0000256" key="7">
    <source>
        <dbReference type="ARBA" id="ARBA00022842"/>
    </source>
</evidence>
<feature type="chain" id="PRO_5002905096" description="Alkaline phosphatase" evidence="12">
    <location>
        <begin position="19"/>
        <end position="537"/>
    </location>
</feature>
<dbReference type="SMART" id="SM00098">
    <property type="entry name" value="alkPPc"/>
    <property type="match status" value="1"/>
</dbReference>
<feature type="binding site" evidence="9">
    <location>
        <position position="344"/>
    </location>
    <ligand>
        <name>Mg(2+)</name>
        <dbReference type="ChEBI" id="CHEBI:18420"/>
    </ligand>
</feature>
<evidence type="ECO:0000313" key="13">
    <source>
        <dbReference type="EMBL" id="ACO14661.1"/>
    </source>
</evidence>
<feature type="active site" description="Phosphoserine intermediate" evidence="8">
    <location>
        <position position="117"/>
    </location>
</feature>
<feature type="binding site" evidence="9">
    <location>
        <position position="382"/>
    </location>
    <ligand>
        <name>Zn(2+)</name>
        <dbReference type="ChEBI" id="CHEBI:29105"/>
        <label>2</label>
    </ligand>
</feature>
<dbReference type="EMBL" id="BT080237">
    <property type="protein sequence ID" value="ACO14661.1"/>
    <property type="molecule type" value="mRNA"/>
</dbReference>
<comment type="cofactor">
    <cofactor evidence="9">
        <name>Zn(2+)</name>
        <dbReference type="ChEBI" id="CHEBI:29105"/>
    </cofactor>
    <text evidence="9">Binds 2 Zn(2+) ions.</text>
</comment>
<dbReference type="AlphaFoldDB" id="C1C058"/>
<evidence type="ECO:0000256" key="12">
    <source>
        <dbReference type="SAM" id="SignalP"/>
    </source>
</evidence>
<feature type="binding site" evidence="9">
    <location>
        <position position="469"/>
    </location>
    <ligand>
        <name>Zn(2+)</name>
        <dbReference type="ChEBI" id="CHEBI:29105"/>
        <label>2</label>
    </ligand>
</feature>
<feature type="binding site" evidence="9">
    <location>
        <position position="381"/>
    </location>
    <ligand>
        <name>Zn(2+)</name>
        <dbReference type="ChEBI" id="CHEBI:29105"/>
        <label>2</label>
    </ligand>
</feature>
<evidence type="ECO:0000256" key="2">
    <source>
        <dbReference type="ARBA" id="ARBA00012647"/>
    </source>
</evidence>
<feature type="binding site" evidence="9">
    <location>
        <position position="180"/>
    </location>
    <ligand>
        <name>Mg(2+)</name>
        <dbReference type="ChEBI" id="CHEBI:18420"/>
    </ligand>
</feature>
<evidence type="ECO:0000256" key="4">
    <source>
        <dbReference type="ARBA" id="ARBA00022723"/>
    </source>
</evidence>
<dbReference type="CDD" id="cd16012">
    <property type="entry name" value="ALP"/>
    <property type="match status" value="1"/>
</dbReference>
<evidence type="ECO:0000256" key="3">
    <source>
        <dbReference type="ARBA" id="ARBA00022553"/>
    </source>
</evidence>
<dbReference type="PRINTS" id="PR00113">
    <property type="entry name" value="ALKPHPHTASE"/>
</dbReference>
<evidence type="ECO:0000256" key="1">
    <source>
        <dbReference type="ARBA" id="ARBA00005984"/>
    </source>
</evidence>
<dbReference type="PANTHER" id="PTHR11596">
    <property type="entry name" value="ALKALINE PHOSPHATASE"/>
    <property type="match status" value="1"/>
</dbReference>
<feature type="binding site" evidence="9">
    <location>
        <position position="67"/>
    </location>
    <ligand>
        <name>Mg(2+)</name>
        <dbReference type="ChEBI" id="CHEBI:18420"/>
    </ligand>
</feature>
<dbReference type="PROSITE" id="PS00123">
    <property type="entry name" value="ALKALINE_PHOSPHATASE"/>
    <property type="match status" value="1"/>
</dbReference>
<dbReference type="EC" id="3.1.3.1" evidence="2 11"/>
<dbReference type="PANTHER" id="PTHR11596:SF5">
    <property type="entry name" value="ALKALINE PHOSPHATASE"/>
    <property type="match status" value="1"/>
</dbReference>
<comment type="similarity">
    <text evidence="1 10">Belongs to the alkaline phosphatase family.</text>
</comment>
<feature type="binding site" evidence="9">
    <location>
        <position position="335"/>
    </location>
    <ligand>
        <name>Mg(2+)</name>
        <dbReference type="ChEBI" id="CHEBI:18420"/>
    </ligand>
</feature>
<protein>
    <recommendedName>
        <fullName evidence="2 11">Alkaline phosphatase</fullName>
        <ecNumber evidence="2 11">3.1.3.1</ecNumber>
    </recommendedName>
</protein>
<organism evidence="13">
    <name type="scientific">Caligus clemensi</name>
    <name type="common">Sea louse</name>
    <dbReference type="NCBI Taxonomy" id="344056"/>
    <lineage>
        <taxon>Eukaryota</taxon>
        <taxon>Metazoa</taxon>
        <taxon>Ecdysozoa</taxon>
        <taxon>Arthropoda</taxon>
        <taxon>Crustacea</taxon>
        <taxon>Multicrustacea</taxon>
        <taxon>Hexanauplia</taxon>
        <taxon>Copepoda</taxon>
        <taxon>Siphonostomatoida</taxon>
        <taxon>Caligidae</taxon>
        <taxon>Caligus</taxon>
    </lineage>
</organism>
<dbReference type="InterPro" id="IPR017850">
    <property type="entry name" value="Alkaline_phosphatase_core_sf"/>
</dbReference>
<feature type="binding site" evidence="9">
    <location>
        <position position="182"/>
    </location>
    <ligand>
        <name>Mg(2+)</name>
        <dbReference type="ChEBI" id="CHEBI:18420"/>
    </ligand>
</feature>